<evidence type="ECO:0000256" key="2">
    <source>
        <dbReference type="ARBA" id="ARBA00022468"/>
    </source>
</evidence>
<dbReference type="Gene3D" id="3.10.20.90">
    <property type="entry name" value="Phosphatidylinositol 3-kinase Catalytic Subunit, Chain A, domain 1"/>
    <property type="match status" value="1"/>
</dbReference>
<dbReference type="SUPFAM" id="SSF48350">
    <property type="entry name" value="GTPase activation domain, GAP"/>
    <property type="match status" value="1"/>
</dbReference>
<organism evidence="8 9">
    <name type="scientific">Nesidiocoris tenuis</name>
    <dbReference type="NCBI Taxonomy" id="355587"/>
    <lineage>
        <taxon>Eukaryota</taxon>
        <taxon>Metazoa</taxon>
        <taxon>Ecdysozoa</taxon>
        <taxon>Arthropoda</taxon>
        <taxon>Hexapoda</taxon>
        <taxon>Insecta</taxon>
        <taxon>Pterygota</taxon>
        <taxon>Neoptera</taxon>
        <taxon>Paraneoptera</taxon>
        <taxon>Hemiptera</taxon>
        <taxon>Heteroptera</taxon>
        <taxon>Panheteroptera</taxon>
        <taxon>Cimicomorpha</taxon>
        <taxon>Miridae</taxon>
        <taxon>Dicyphina</taxon>
        <taxon>Nesidiocoris</taxon>
    </lineage>
</organism>
<feature type="domain" description="Rho-GAP" evidence="7">
    <location>
        <begin position="729"/>
        <end position="916"/>
    </location>
</feature>
<dbReference type="Gene3D" id="2.30.29.30">
    <property type="entry name" value="Pleckstrin-homology domain (PH domain)/Phosphotyrosine-binding domain (PTB)"/>
    <property type="match status" value="2"/>
</dbReference>
<feature type="compositionally biased region" description="Basic and acidic residues" evidence="5">
    <location>
        <begin position="39"/>
        <end position="55"/>
    </location>
</feature>
<dbReference type="SMART" id="SM00233">
    <property type="entry name" value="PH"/>
    <property type="match status" value="3"/>
</dbReference>
<protein>
    <submittedName>
        <fullName evidence="8">RhoGAP</fullName>
    </submittedName>
</protein>
<feature type="compositionally biased region" description="Low complexity" evidence="5">
    <location>
        <begin position="337"/>
        <end position="347"/>
    </location>
</feature>
<evidence type="ECO:0000259" key="7">
    <source>
        <dbReference type="PROSITE" id="PS50238"/>
    </source>
</evidence>
<evidence type="ECO:0000313" key="8">
    <source>
        <dbReference type="EMBL" id="BET00436.1"/>
    </source>
</evidence>
<dbReference type="PROSITE" id="PS50003">
    <property type="entry name" value="PH_DOMAIN"/>
    <property type="match status" value="2"/>
</dbReference>
<gene>
    <name evidence="8" type="ORF">NTJ_13252</name>
</gene>
<dbReference type="SUPFAM" id="SSF54236">
    <property type="entry name" value="Ubiquitin-like"/>
    <property type="match status" value="1"/>
</dbReference>
<feature type="region of interest" description="Disordered" evidence="5">
    <location>
        <begin position="1"/>
        <end position="64"/>
    </location>
</feature>
<keyword evidence="2" id="KW-0343">GTPase activation</keyword>
<dbReference type="PANTHER" id="PTHR45899:SF2">
    <property type="entry name" value="RHO GTPASE ACTIVATING PROTEIN AT 15B, ISOFORM C"/>
    <property type="match status" value="1"/>
</dbReference>
<feature type="compositionally biased region" description="Basic and acidic residues" evidence="5">
    <location>
        <begin position="323"/>
        <end position="335"/>
    </location>
</feature>
<proteinExistence type="predicted"/>
<dbReference type="Gene3D" id="1.10.555.10">
    <property type="entry name" value="Rho GTPase activation protein"/>
    <property type="match status" value="1"/>
</dbReference>
<name>A0ABN7B7U4_9HEMI</name>
<reference evidence="8 9" key="1">
    <citation type="submission" date="2023-09" db="EMBL/GenBank/DDBJ databases">
        <title>Nesidiocoris tenuis whole genome shotgun sequence.</title>
        <authorList>
            <person name="Shibata T."/>
            <person name="Shimoda M."/>
            <person name="Kobayashi T."/>
            <person name="Uehara T."/>
        </authorList>
    </citation>
    <scope>NUCLEOTIDE SEQUENCE [LARGE SCALE GENOMIC DNA]</scope>
    <source>
        <strain evidence="8 9">Japan</strain>
    </source>
</reference>
<dbReference type="CDD" id="cd04385">
    <property type="entry name" value="RhoGAP_ARAP"/>
    <property type="match status" value="1"/>
</dbReference>
<feature type="region of interest" description="Disordered" evidence="5">
    <location>
        <begin position="323"/>
        <end position="367"/>
    </location>
</feature>
<dbReference type="SMART" id="SM00324">
    <property type="entry name" value="RhoGAP"/>
    <property type="match status" value="1"/>
</dbReference>
<dbReference type="InterPro" id="IPR029071">
    <property type="entry name" value="Ubiquitin-like_domsf"/>
</dbReference>
<dbReference type="InterPro" id="IPR052227">
    <property type="entry name" value="Arf-Rho-GAP_ANK-PH_domain"/>
</dbReference>
<dbReference type="PANTHER" id="PTHR45899">
    <property type="entry name" value="RHO GTPASE ACTIVATING PROTEIN AT 15B, ISOFORM C"/>
    <property type="match status" value="1"/>
</dbReference>
<evidence type="ECO:0000256" key="4">
    <source>
        <dbReference type="ARBA" id="ARBA00022737"/>
    </source>
</evidence>
<dbReference type="InterPro" id="IPR000198">
    <property type="entry name" value="RhoGAP_dom"/>
</dbReference>
<keyword evidence="3" id="KW-0963">Cytoplasm</keyword>
<keyword evidence="9" id="KW-1185">Reference proteome</keyword>
<dbReference type="Pfam" id="PF00169">
    <property type="entry name" value="PH"/>
    <property type="match status" value="1"/>
</dbReference>
<evidence type="ECO:0000313" key="9">
    <source>
        <dbReference type="Proteomes" id="UP001307889"/>
    </source>
</evidence>
<comment type="subcellular location">
    <subcellularLocation>
        <location evidence="1">Cytoplasm</location>
    </subcellularLocation>
</comment>
<feature type="domain" description="PH" evidence="6">
    <location>
        <begin position="510"/>
        <end position="615"/>
    </location>
</feature>
<evidence type="ECO:0000259" key="6">
    <source>
        <dbReference type="PROSITE" id="PS50003"/>
    </source>
</evidence>
<dbReference type="Pfam" id="PF00620">
    <property type="entry name" value="RhoGAP"/>
    <property type="match status" value="1"/>
</dbReference>
<dbReference type="InterPro" id="IPR001849">
    <property type="entry name" value="PH_domain"/>
</dbReference>
<evidence type="ECO:0000256" key="5">
    <source>
        <dbReference type="SAM" id="MobiDB-lite"/>
    </source>
</evidence>
<evidence type="ECO:0000256" key="3">
    <source>
        <dbReference type="ARBA" id="ARBA00022490"/>
    </source>
</evidence>
<dbReference type="SUPFAM" id="SSF50729">
    <property type="entry name" value="PH domain-like"/>
    <property type="match status" value="3"/>
</dbReference>
<dbReference type="InterPro" id="IPR008936">
    <property type="entry name" value="Rho_GTPase_activation_prot"/>
</dbReference>
<dbReference type="Proteomes" id="UP001307889">
    <property type="component" value="Chromosome 11"/>
</dbReference>
<dbReference type="EMBL" id="AP028919">
    <property type="protein sequence ID" value="BET00436.1"/>
    <property type="molecule type" value="Genomic_DNA"/>
</dbReference>
<keyword evidence="4" id="KW-0677">Repeat</keyword>
<dbReference type="PROSITE" id="PS50238">
    <property type="entry name" value="RHOGAP"/>
    <property type="match status" value="1"/>
</dbReference>
<accession>A0ABN7B7U4</accession>
<feature type="domain" description="PH" evidence="6">
    <location>
        <begin position="625"/>
        <end position="725"/>
    </location>
</feature>
<sequence length="1173" mass="131406">MEDTSRDLSGPVPQPRSRAAVVGKAPVPLPRTIVNVNEAKSRSADSSKEDVDPNRDSTPPPAHAYSSLTRAKIKLRRVTSNVQERSSAVLESTRNVSHKLENSVRNILSKRLTTLGIPDEVAAAANKPTEDDFLKSQSLPAADVFQSISFGSPLASEDIYVPCDDNVKSLPPPSYPPPPLPDESIYDELVSAKSGSSVLSGYVPMRASPDSPAKSTSHYEELPIPKKDDSSCWETMSDTSSMSGAACLPQEPRHERADSCKSWKFYDIVHGFNKTKIPGPCYENVAVDENYVEAAENIYSGEPTRVRLIPENEGSTNECLVPKKIDHLRPDRDSELSGSTGSRSSTSNDLYENWKLPGEDQVDAEDKRSSLSRSVIYEFDPLFEERQRQRLEQKRMLELEELAQEADIYAIPEPPARIDSLPDSDSSNTCNEEYLMYHRVAMDNHAFADIEESQKDLPALPKEGRKLSSLVRWTSMKRAIKTLKDGTPWSPVLARKTSRGKDCVSQKPLQSPHSGYILKSPSNGEKPKDFVSRWCLLSEGKLLLAPDKNSTNKEIIPLDNILSIRIISTPRLGSDGENVHCWEVSAAGRAKPHVFGTTSQGDAKMWMRKLLESLTNVFPSKLTADFSKAGQCFLKEGVTQEWTAAWILLQDRVLYYCQLNEKTKEIGLKKVRLTALNAEEGGGCSSVGEPGPYIQVYTVDLVVYLQMDSEAETRMWCNAIKLTSMNSGPALEDQQLNKTDVPVLVDKCINFIYAHGSMSEGIYRRSGSSASVNKLMSLMRADAWSVQLSRTEYTEHDVSTVLKRFFRELPDPLFSSALHKFFCNAAHAKCSANDKIGMYRTLLDKLPAVNYVTSRRLIGHLHFIAEQSDKNKMPVENLAAIWAPTLMSVEGKRNLEWSKKECEVISDLIAHYKAVFLVDCEEVDREKRIQEVLERVNSSPNLPPPKPSGDLKISVYIGAKSKESVTVVVKPNMDAGELCAKLASKTEYAAHELCLTEMVLGGALSRPLHHTEKVLDVALRWAYWDSSDCKDNYFLLGLNTIYREIMPLAKPPISKCGELKFADRKSKSFKNYLFEFSQAKLSYYKDKACSVKIADWKIEDIVWYVGHEPKRNPSTRWAITFIEKNEPVKRTKEYPYFGWTIAGVAKDDQLHWMAAMLLGQYHHSDLLPKTCLI</sequence>
<dbReference type="InterPro" id="IPR011993">
    <property type="entry name" value="PH-like_dom_sf"/>
</dbReference>
<evidence type="ECO:0000256" key="1">
    <source>
        <dbReference type="ARBA" id="ARBA00004496"/>
    </source>
</evidence>
<dbReference type="InterPro" id="IPR037858">
    <property type="entry name" value="RhoGAP_ARAP"/>
</dbReference>